<gene>
    <name evidence="3" type="ORF">PROFUN_01247</name>
</gene>
<evidence type="ECO:0000256" key="2">
    <source>
        <dbReference type="SAM" id="SignalP"/>
    </source>
</evidence>
<name>A0A2P6NZK7_9EUKA</name>
<feature type="chain" id="PRO_5015146541" evidence="2">
    <location>
        <begin position="18"/>
        <end position="376"/>
    </location>
</feature>
<dbReference type="Proteomes" id="UP000241769">
    <property type="component" value="Unassembled WGS sequence"/>
</dbReference>
<evidence type="ECO:0000256" key="1">
    <source>
        <dbReference type="SAM" id="Phobius"/>
    </source>
</evidence>
<keyword evidence="1" id="KW-0472">Membrane</keyword>
<feature type="transmembrane region" description="Helical" evidence="1">
    <location>
        <begin position="352"/>
        <end position="374"/>
    </location>
</feature>
<feature type="signal peptide" evidence="2">
    <location>
        <begin position="1"/>
        <end position="17"/>
    </location>
</feature>
<feature type="transmembrane region" description="Helical" evidence="1">
    <location>
        <begin position="137"/>
        <end position="153"/>
    </location>
</feature>
<dbReference type="AlphaFoldDB" id="A0A2P6NZK7"/>
<feature type="transmembrane region" description="Helical" evidence="1">
    <location>
        <begin position="323"/>
        <end position="340"/>
    </location>
</feature>
<feature type="transmembrane region" description="Helical" evidence="1">
    <location>
        <begin position="210"/>
        <end position="228"/>
    </location>
</feature>
<keyword evidence="2" id="KW-0732">Signal</keyword>
<comment type="caution">
    <text evidence="3">The sequence shown here is derived from an EMBL/GenBank/DDBJ whole genome shotgun (WGS) entry which is preliminary data.</text>
</comment>
<keyword evidence="1" id="KW-0812">Transmembrane</keyword>
<feature type="transmembrane region" description="Helical" evidence="1">
    <location>
        <begin position="296"/>
        <end position="317"/>
    </location>
</feature>
<evidence type="ECO:0000313" key="4">
    <source>
        <dbReference type="Proteomes" id="UP000241769"/>
    </source>
</evidence>
<evidence type="ECO:0000313" key="3">
    <source>
        <dbReference type="EMBL" id="PRP89384.1"/>
    </source>
</evidence>
<dbReference type="InParanoid" id="A0A2P6NZK7"/>
<organism evidence="3 4">
    <name type="scientific">Planoprotostelium fungivorum</name>
    <dbReference type="NCBI Taxonomy" id="1890364"/>
    <lineage>
        <taxon>Eukaryota</taxon>
        <taxon>Amoebozoa</taxon>
        <taxon>Evosea</taxon>
        <taxon>Variosea</taxon>
        <taxon>Cavosteliida</taxon>
        <taxon>Cavosteliaceae</taxon>
        <taxon>Planoprotostelium</taxon>
    </lineage>
</organism>
<feature type="transmembrane region" description="Helical" evidence="1">
    <location>
        <begin position="159"/>
        <end position="176"/>
    </location>
</feature>
<feature type="transmembrane region" description="Helical" evidence="1">
    <location>
        <begin position="264"/>
        <end position="284"/>
    </location>
</feature>
<sequence length="376" mass="42714">MWSRILFLLCIITPVLCDLTSVDDLSSIYRTSIKIEYLESLQKEGPSDGDFIKTQLSKQRLDFKNLLRQHGLSISTNIADVVKASEQRLAQQNASGFFEIDFGKLAGRVALASIFFTALSLAFHYFGDIIIHRMEHLLSASLWICCVSCFPLASLLPTFWSTPIMLVNCAVFPVALLRSSKMNESYNIYPYVFTVFGYYFFVTLLHNSSILGLLAVGVIAGTVLRAVGKRVRAEQFLFFTPVGVLFLFIYIFNELFLWGKFQLFDLGLLWTGGLIFYGTILLSTTSYTSRMSPKGYYIFNTAAMLGHVALIYIGLLFPALRSLRLFTCASFVALWLLKYIDVVLFSNMTRWVLLLNAVIIYLVSPYLSQLFYWMTQ</sequence>
<dbReference type="EMBL" id="MDYQ01000003">
    <property type="protein sequence ID" value="PRP89384.1"/>
    <property type="molecule type" value="Genomic_DNA"/>
</dbReference>
<keyword evidence="1" id="KW-1133">Transmembrane helix</keyword>
<proteinExistence type="predicted"/>
<protein>
    <submittedName>
        <fullName evidence="3">Uncharacterized protein</fullName>
    </submittedName>
</protein>
<keyword evidence="4" id="KW-1185">Reference proteome</keyword>
<reference evidence="3 4" key="1">
    <citation type="journal article" date="2018" name="Genome Biol. Evol.">
        <title>Multiple Roots of Fruiting Body Formation in Amoebozoa.</title>
        <authorList>
            <person name="Hillmann F."/>
            <person name="Forbes G."/>
            <person name="Novohradska S."/>
            <person name="Ferling I."/>
            <person name="Riege K."/>
            <person name="Groth M."/>
            <person name="Westermann M."/>
            <person name="Marz M."/>
            <person name="Spaller T."/>
            <person name="Winckler T."/>
            <person name="Schaap P."/>
            <person name="Glockner G."/>
        </authorList>
    </citation>
    <scope>NUCLEOTIDE SEQUENCE [LARGE SCALE GENOMIC DNA]</scope>
    <source>
        <strain evidence="3 4">Jena</strain>
    </source>
</reference>
<feature type="transmembrane region" description="Helical" evidence="1">
    <location>
        <begin position="235"/>
        <end position="252"/>
    </location>
</feature>
<accession>A0A2P6NZK7</accession>
<feature type="transmembrane region" description="Helical" evidence="1">
    <location>
        <begin position="105"/>
        <end position="125"/>
    </location>
</feature>
<feature type="transmembrane region" description="Helical" evidence="1">
    <location>
        <begin position="188"/>
        <end position="204"/>
    </location>
</feature>